<protein>
    <submittedName>
        <fullName evidence="2">Alpha/beta fold hydrolase</fullName>
    </submittedName>
</protein>
<dbReference type="InterPro" id="IPR051044">
    <property type="entry name" value="MAG_DAG_Lipase"/>
</dbReference>
<proteinExistence type="predicted"/>
<dbReference type="InterPro" id="IPR029058">
    <property type="entry name" value="AB_hydrolase_fold"/>
</dbReference>
<dbReference type="PANTHER" id="PTHR11614">
    <property type="entry name" value="PHOSPHOLIPASE-RELATED"/>
    <property type="match status" value="1"/>
</dbReference>
<keyword evidence="3" id="KW-1185">Reference proteome</keyword>
<evidence type="ECO:0000259" key="1">
    <source>
        <dbReference type="Pfam" id="PF12146"/>
    </source>
</evidence>
<dbReference type="Pfam" id="PF12146">
    <property type="entry name" value="Hydrolase_4"/>
    <property type="match status" value="1"/>
</dbReference>
<dbReference type="SUPFAM" id="SSF53474">
    <property type="entry name" value="alpha/beta-Hydrolases"/>
    <property type="match status" value="1"/>
</dbReference>
<dbReference type="GO" id="GO:0016787">
    <property type="term" value="F:hydrolase activity"/>
    <property type="evidence" value="ECO:0007669"/>
    <property type="project" value="UniProtKB-KW"/>
</dbReference>
<dbReference type="EMBL" id="WTYR01000001">
    <property type="protein sequence ID" value="MXP10181.1"/>
    <property type="molecule type" value="Genomic_DNA"/>
</dbReference>
<keyword evidence="2" id="KW-0378">Hydrolase</keyword>
<gene>
    <name evidence="2" type="ORF">GRI68_08310</name>
</gene>
<name>A0A6I4U710_9SPHN</name>
<dbReference type="Proteomes" id="UP000429229">
    <property type="component" value="Unassembled WGS sequence"/>
</dbReference>
<dbReference type="AlphaFoldDB" id="A0A6I4U710"/>
<evidence type="ECO:0000313" key="2">
    <source>
        <dbReference type="EMBL" id="MXP10181.1"/>
    </source>
</evidence>
<accession>A0A6I4U710</accession>
<feature type="domain" description="Serine aminopeptidase S33" evidence="1">
    <location>
        <begin position="47"/>
        <end position="303"/>
    </location>
</feature>
<reference evidence="2 3" key="1">
    <citation type="submission" date="2019-12" db="EMBL/GenBank/DDBJ databases">
        <title>Genomic-based taxomic classification of the family Erythrobacteraceae.</title>
        <authorList>
            <person name="Xu L."/>
        </authorList>
    </citation>
    <scope>NUCLEOTIDE SEQUENCE [LARGE SCALE GENOMIC DNA]</scope>
    <source>
        <strain evidence="2 3">LMG 29519</strain>
    </source>
</reference>
<evidence type="ECO:0000313" key="3">
    <source>
        <dbReference type="Proteomes" id="UP000429229"/>
    </source>
</evidence>
<comment type="caution">
    <text evidence="2">The sequence shown here is derived from an EMBL/GenBank/DDBJ whole genome shotgun (WGS) entry which is preliminary data.</text>
</comment>
<sequence>MFEGSQESMTTTAIDRRAIPAGAQETFWEAADGHRIRRIDLARIDDAARGSILFFPGRGDHYEKYLESMVEWHRAGWNVTASDWRGQAGSGRFGADAITGHIADYDIWIDDLAAFWMQWKEEHPGPRVLAGHSMGGHLLMRALVDRKVDPDAMVLSAPMLDYYGSIPRAFGHAVAKAMVRIGDPRRPAWKWSEKPGEIPRDRMDLLTHDEDRYMDEIWWRDERPELKMGPGSWGWLERGFESIRRLFARGRLETVTTPVLILNAREDKLVDPTANRRAADRLPNATLVEFGPEARHELLREVDPVRDRVQEAIFTFLDEHAPVAK</sequence>
<dbReference type="Gene3D" id="3.40.50.1820">
    <property type="entry name" value="alpha/beta hydrolase"/>
    <property type="match status" value="1"/>
</dbReference>
<dbReference type="OrthoDB" id="9788260at2"/>
<organism evidence="2 3">
    <name type="scientific">Alteriqipengyuania halimionae</name>
    <dbReference type="NCBI Taxonomy" id="1926630"/>
    <lineage>
        <taxon>Bacteria</taxon>
        <taxon>Pseudomonadati</taxon>
        <taxon>Pseudomonadota</taxon>
        <taxon>Alphaproteobacteria</taxon>
        <taxon>Sphingomonadales</taxon>
        <taxon>Erythrobacteraceae</taxon>
        <taxon>Alteriqipengyuania</taxon>
    </lineage>
</organism>
<dbReference type="InterPro" id="IPR022742">
    <property type="entry name" value="Hydrolase_4"/>
</dbReference>